<dbReference type="InterPro" id="IPR050640">
    <property type="entry name" value="Bact_2-comp_sensor_kinase"/>
</dbReference>
<evidence type="ECO:0000313" key="4">
    <source>
        <dbReference type="Proteomes" id="UP000298285"/>
    </source>
</evidence>
<dbReference type="AlphaFoldDB" id="A0A4Y9IRE9"/>
<sequence>MILKNIGFKFIGYFIIGIVFYLILLFINPWDYELTPSVFIEMSGELFVTWLGVILIMESGFIITKKLDKYFPWRSSIVKRILVQLSVQIVLVSLIFFILKLLIPYLFTDTTAFRQSFATGVILSLLLSTIFTAGSFFIQWNEATIRAAKYEKKVAQTELEHLKRQINPHFLFNNFSTLASLIEEDPQLAVEYVQRLSIIYRHVLKDEELHIVPLHDELDFINSYLFLYKMRYQESLIVTVDIPEDLMQKGIATATMQLLVENAIKHNSISRQNPLKIEIFTEDNFIVIRNNINPIINPVDSTGIGLRNISYRYNLLSKKSINIEHSEHTFLVKVPLLD</sequence>
<feature type="domain" description="Signal transduction histidine kinase internal region" evidence="2">
    <location>
        <begin position="158"/>
        <end position="236"/>
    </location>
</feature>
<dbReference type="Pfam" id="PF06580">
    <property type="entry name" value="His_kinase"/>
    <property type="match status" value="1"/>
</dbReference>
<keyword evidence="1" id="KW-0812">Transmembrane</keyword>
<dbReference type="InterPro" id="IPR036890">
    <property type="entry name" value="HATPase_C_sf"/>
</dbReference>
<feature type="transmembrane region" description="Helical" evidence="1">
    <location>
        <begin position="7"/>
        <end position="27"/>
    </location>
</feature>
<dbReference type="GO" id="GO:0016020">
    <property type="term" value="C:membrane"/>
    <property type="evidence" value="ECO:0007669"/>
    <property type="project" value="InterPro"/>
</dbReference>
<protein>
    <recommendedName>
        <fullName evidence="2">Signal transduction histidine kinase internal region domain-containing protein</fullName>
    </recommendedName>
</protein>
<feature type="transmembrane region" description="Helical" evidence="1">
    <location>
        <begin position="119"/>
        <end position="140"/>
    </location>
</feature>
<organism evidence="3 4">
    <name type="scientific">Dysgonomonas mossii</name>
    <dbReference type="NCBI Taxonomy" id="163665"/>
    <lineage>
        <taxon>Bacteria</taxon>
        <taxon>Pseudomonadati</taxon>
        <taxon>Bacteroidota</taxon>
        <taxon>Bacteroidia</taxon>
        <taxon>Bacteroidales</taxon>
        <taxon>Dysgonomonadaceae</taxon>
        <taxon>Dysgonomonas</taxon>
    </lineage>
</organism>
<feature type="transmembrane region" description="Helical" evidence="1">
    <location>
        <begin position="47"/>
        <end position="64"/>
    </location>
</feature>
<dbReference type="SUPFAM" id="SSF55874">
    <property type="entry name" value="ATPase domain of HSP90 chaperone/DNA topoisomerase II/histidine kinase"/>
    <property type="match status" value="1"/>
</dbReference>
<evidence type="ECO:0000256" key="1">
    <source>
        <dbReference type="SAM" id="Phobius"/>
    </source>
</evidence>
<accession>A0A4Y9IRE9</accession>
<keyword evidence="1" id="KW-0472">Membrane</keyword>
<dbReference type="GO" id="GO:0000155">
    <property type="term" value="F:phosphorelay sensor kinase activity"/>
    <property type="evidence" value="ECO:0007669"/>
    <property type="project" value="InterPro"/>
</dbReference>
<comment type="caution">
    <text evidence="3">The sequence shown here is derived from an EMBL/GenBank/DDBJ whole genome shotgun (WGS) entry which is preliminary data.</text>
</comment>
<reference evidence="3 4" key="1">
    <citation type="submission" date="2019-03" db="EMBL/GenBank/DDBJ databases">
        <title>Diversity of the mouse oral microbiome.</title>
        <authorList>
            <person name="Joseph S."/>
            <person name="Aduse-Opoku J."/>
            <person name="Curtis M."/>
            <person name="Wade W."/>
            <person name="Hashim A."/>
        </authorList>
    </citation>
    <scope>NUCLEOTIDE SEQUENCE [LARGE SCALE GENOMIC DNA]</scope>
    <source>
        <strain evidence="3 4">P11</strain>
    </source>
</reference>
<dbReference type="OrthoDB" id="9809908at2"/>
<proteinExistence type="predicted"/>
<dbReference type="PANTHER" id="PTHR34220:SF7">
    <property type="entry name" value="SENSOR HISTIDINE KINASE YPDA"/>
    <property type="match status" value="1"/>
</dbReference>
<dbReference type="PANTHER" id="PTHR34220">
    <property type="entry name" value="SENSOR HISTIDINE KINASE YPDA"/>
    <property type="match status" value="1"/>
</dbReference>
<evidence type="ECO:0000313" key="3">
    <source>
        <dbReference type="EMBL" id="TFU91160.1"/>
    </source>
</evidence>
<evidence type="ECO:0000259" key="2">
    <source>
        <dbReference type="Pfam" id="PF06580"/>
    </source>
</evidence>
<keyword evidence="1" id="KW-1133">Transmembrane helix</keyword>
<dbReference type="Proteomes" id="UP000298285">
    <property type="component" value="Unassembled WGS sequence"/>
</dbReference>
<name>A0A4Y9IRE9_9BACT</name>
<dbReference type="RefSeq" id="WP_135104175.1">
    <property type="nucleotide sequence ID" value="NZ_JADGKW010000001.1"/>
</dbReference>
<feature type="transmembrane region" description="Helical" evidence="1">
    <location>
        <begin position="85"/>
        <end position="107"/>
    </location>
</feature>
<dbReference type="EMBL" id="SPPK01000001">
    <property type="protein sequence ID" value="TFU91160.1"/>
    <property type="molecule type" value="Genomic_DNA"/>
</dbReference>
<dbReference type="InterPro" id="IPR010559">
    <property type="entry name" value="Sig_transdc_His_kin_internal"/>
</dbReference>
<gene>
    <name evidence="3" type="ORF">E4T88_04025</name>
</gene>